<dbReference type="GeneID" id="66103257"/>
<evidence type="ECO:0000256" key="4">
    <source>
        <dbReference type="ARBA" id="ARBA00022989"/>
    </source>
</evidence>
<evidence type="ECO:0000256" key="6">
    <source>
        <dbReference type="SAM" id="Phobius"/>
    </source>
</evidence>
<keyword evidence="8" id="KW-1185">Reference proteome</keyword>
<dbReference type="SUPFAM" id="SSF103473">
    <property type="entry name" value="MFS general substrate transporter"/>
    <property type="match status" value="1"/>
</dbReference>
<name>A0A9P7VJX7_9AGAR</name>
<organism evidence="7 8">
    <name type="scientific">Guyanagaster necrorhizus</name>
    <dbReference type="NCBI Taxonomy" id="856835"/>
    <lineage>
        <taxon>Eukaryota</taxon>
        <taxon>Fungi</taxon>
        <taxon>Dikarya</taxon>
        <taxon>Basidiomycota</taxon>
        <taxon>Agaricomycotina</taxon>
        <taxon>Agaricomycetes</taxon>
        <taxon>Agaricomycetidae</taxon>
        <taxon>Agaricales</taxon>
        <taxon>Marasmiineae</taxon>
        <taxon>Physalacriaceae</taxon>
        <taxon>Guyanagaster</taxon>
    </lineage>
</organism>
<dbReference type="PANTHER" id="PTHR23511:SF12">
    <property type="entry name" value="TRANSPORTER, PUTATIVE (AFU_ORTHOLOGUE AFUA_7G01740)-RELATED"/>
    <property type="match status" value="1"/>
</dbReference>
<evidence type="ECO:0000256" key="2">
    <source>
        <dbReference type="ARBA" id="ARBA00022448"/>
    </source>
</evidence>
<keyword evidence="3 6" id="KW-0812">Transmembrane</keyword>
<dbReference type="OrthoDB" id="3936150at2759"/>
<protein>
    <submittedName>
        <fullName evidence="7">Uncharacterized protein</fullName>
    </submittedName>
</protein>
<accession>A0A9P7VJX7</accession>
<comment type="subcellular location">
    <subcellularLocation>
        <location evidence="1">Membrane</location>
        <topology evidence="1">Multi-pass membrane protein</topology>
    </subcellularLocation>
</comment>
<dbReference type="Pfam" id="PF00083">
    <property type="entry name" value="Sugar_tr"/>
    <property type="match status" value="1"/>
</dbReference>
<dbReference type="Gene3D" id="1.20.1250.20">
    <property type="entry name" value="MFS general substrate transporter like domains"/>
    <property type="match status" value="1"/>
</dbReference>
<dbReference type="RefSeq" id="XP_043035574.1">
    <property type="nucleotide sequence ID" value="XM_043180961.1"/>
</dbReference>
<reference evidence="7" key="1">
    <citation type="submission" date="2020-11" db="EMBL/GenBank/DDBJ databases">
        <title>Adaptations for nitrogen fixation in a non-lichenized fungal sporocarp promotes dispersal by wood-feeding termites.</title>
        <authorList>
            <consortium name="DOE Joint Genome Institute"/>
            <person name="Koch R.A."/>
            <person name="Yoon G."/>
            <person name="Arayal U."/>
            <person name="Lail K."/>
            <person name="Amirebrahimi M."/>
            <person name="Labutti K."/>
            <person name="Lipzen A."/>
            <person name="Riley R."/>
            <person name="Barry K."/>
            <person name="Henrissat B."/>
            <person name="Grigoriev I.V."/>
            <person name="Herr J.R."/>
            <person name="Aime M.C."/>
        </authorList>
    </citation>
    <scope>NUCLEOTIDE SEQUENCE</scope>
    <source>
        <strain evidence="7">MCA 3950</strain>
    </source>
</reference>
<feature type="transmembrane region" description="Helical" evidence="6">
    <location>
        <begin position="157"/>
        <end position="178"/>
    </location>
</feature>
<evidence type="ECO:0000256" key="1">
    <source>
        <dbReference type="ARBA" id="ARBA00004141"/>
    </source>
</evidence>
<evidence type="ECO:0000313" key="7">
    <source>
        <dbReference type="EMBL" id="KAG7442074.1"/>
    </source>
</evidence>
<feature type="transmembrane region" description="Helical" evidence="6">
    <location>
        <begin position="24"/>
        <end position="48"/>
    </location>
</feature>
<dbReference type="AlphaFoldDB" id="A0A9P7VJX7"/>
<dbReference type="EMBL" id="MU250554">
    <property type="protein sequence ID" value="KAG7442074.1"/>
    <property type="molecule type" value="Genomic_DNA"/>
</dbReference>
<sequence>MGVGGNLPVDSAVLLDLIPDTHQYLLTLLNVWWSVGSLLGSFFAWPLIANYSCPENASVCERADNMGWRYLLFTLLFWFLRLFYFDLFESPRFLISIGKDAEAVSIIHKIAKYNGTTTNLSVEQLTEAAEKVANLAVLVVPRYGLQHVKGLFSTTKMAISTTLLVALWAIIGLAYFLYNSFLPNLYDSLQVLYIFLYLTV</sequence>
<keyword evidence="2" id="KW-0813">Transport</keyword>
<gene>
    <name evidence="7" type="ORF">BT62DRAFT_454811</name>
</gene>
<dbReference type="InterPro" id="IPR005828">
    <property type="entry name" value="MFS_sugar_transport-like"/>
</dbReference>
<proteinExistence type="predicted"/>
<comment type="caution">
    <text evidence="7">The sequence shown here is derived from an EMBL/GenBank/DDBJ whole genome shotgun (WGS) entry which is preliminary data.</text>
</comment>
<feature type="transmembrane region" description="Helical" evidence="6">
    <location>
        <begin position="68"/>
        <end position="87"/>
    </location>
</feature>
<dbReference type="PANTHER" id="PTHR23511">
    <property type="entry name" value="SYNAPTIC VESICLE GLYCOPROTEIN 2"/>
    <property type="match status" value="1"/>
</dbReference>
<dbReference type="InterPro" id="IPR036259">
    <property type="entry name" value="MFS_trans_sf"/>
</dbReference>
<dbReference type="GO" id="GO:0022857">
    <property type="term" value="F:transmembrane transporter activity"/>
    <property type="evidence" value="ECO:0007669"/>
    <property type="project" value="InterPro"/>
</dbReference>
<evidence type="ECO:0000313" key="8">
    <source>
        <dbReference type="Proteomes" id="UP000812287"/>
    </source>
</evidence>
<dbReference type="Proteomes" id="UP000812287">
    <property type="component" value="Unassembled WGS sequence"/>
</dbReference>
<keyword evidence="4 6" id="KW-1133">Transmembrane helix</keyword>
<evidence type="ECO:0000256" key="5">
    <source>
        <dbReference type="ARBA" id="ARBA00023136"/>
    </source>
</evidence>
<keyword evidence="5 6" id="KW-0472">Membrane</keyword>
<dbReference type="GO" id="GO:0016020">
    <property type="term" value="C:membrane"/>
    <property type="evidence" value="ECO:0007669"/>
    <property type="project" value="UniProtKB-SubCell"/>
</dbReference>
<evidence type="ECO:0000256" key="3">
    <source>
        <dbReference type="ARBA" id="ARBA00022692"/>
    </source>
</evidence>